<evidence type="ECO:0000313" key="2">
    <source>
        <dbReference type="Proteomes" id="UP000218824"/>
    </source>
</evidence>
<sequence>MHTDMNAPPDDFESRVLDLANQAIAHQTAGEHRQAAKHWARAIALADIGLGDDEIRHWLSAGAAEALYRLGDYPGCILAARAAREWGRQRHAALPALLLGQAQLRLGGREAALEALREAREIGGDTVWDAIDLDLRAAVARLLRSDAA</sequence>
<organism evidence="1 2">
    <name type="scientific">Lysobacter enzymogenes</name>
    <dbReference type="NCBI Taxonomy" id="69"/>
    <lineage>
        <taxon>Bacteria</taxon>
        <taxon>Pseudomonadati</taxon>
        <taxon>Pseudomonadota</taxon>
        <taxon>Gammaproteobacteria</taxon>
        <taxon>Lysobacterales</taxon>
        <taxon>Lysobacteraceae</taxon>
        <taxon>Lysobacter</taxon>
    </lineage>
</organism>
<reference evidence="1 2" key="1">
    <citation type="journal article" date="2017" name="DNA Res.">
        <title>Complete genome sequence and expression profile of the commercial lytic enzyme producer Lysobacter enzymogenes M497-1.</title>
        <authorList>
            <person name="Takami H."/>
            <person name="Toyoda A."/>
            <person name="Uchiyama I."/>
            <person name="Itoh T."/>
            <person name="Takaki Y."/>
            <person name="Arai W."/>
            <person name="Nishi S."/>
            <person name="Kawai M."/>
            <person name="Shinya K."/>
            <person name="Ikeda H."/>
        </authorList>
    </citation>
    <scope>NUCLEOTIDE SEQUENCE [LARGE SCALE GENOMIC DNA]</scope>
    <source>
        <strain evidence="1 2">M497-1</strain>
    </source>
</reference>
<dbReference type="KEGG" id="lem:LEN_4533"/>
<dbReference type="EMBL" id="AP014940">
    <property type="protein sequence ID" value="BAW00021.1"/>
    <property type="molecule type" value="Genomic_DNA"/>
</dbReference>
<evidence type="ECO:0000313" key="1">
    <source>
        <dbReference type="EMBL" id="BAW00021.1"/>
    </source>
</evidence>
<dbReference type="AlphaFoldDB" id="A0AAU9AMA7"/>
<gene>
    <name evidence="1" type="ORF">LEN_4533</name>
</gene>
<dbReference type="InterPro" id="IPR011990">
    <property type="entry name" value="TPR-like_helical_dom_sf"/>
</dbReference>
<accession>A0AAU9AMA7</accession>
<dbReference type="Gene3D" id="1.25.40.10">
    <property type="entry name" value="Tetratricopeptide repeat domain"/>
    <property type="match status" value="1"/>
</dbReference>
<dbReference type="Proteomes" id="UP000218824">
    <property type="component" value="Chromosome"/>
</dbReference>
<dbReference type="SUPFAM" id="SSF48452">
    <property type="entry name" value="TPR-like"/>
    <property type="match status" value="1"/>
</dbReference>
<name>A0AAU9AMA7_LYSEN</name>
<proteinExistence type="predicted"/>
<protein>
    <submittedName>
        <fullName evidence="1">Uncharacterized protein</fullName>
    </submittedName>
</protein>